<comment type="caution">
    <text evidence="1">The sequence shown here is derived from an EMBL/GenBank/DDBJ whole genome shotgun (WGS) entry which is preliminary data.</text>
</comment>
<sequence>MPNLWGSILWCQTIGRQSYGVPNLWGQSYGVPDLWGVNLMGGTRSYGRQVLWGTNWTTIPGVPNLVRPIIWAKTYGAPNYEAHNLMRVNYRVNLMGCQTYGVPILWGAKLMSSKLVVPNLWGANLMKCTWASILWSARLMGRQSYGVPNFGRRQSYECQTYGASIYARVPELTGPQSYGSANLWAPIYGRRQSLGAKLWASIIRVPARLMGHQSYGAELCWAGPIMEAVDLWASILWGTKL</sequence>
<evidence type="ECO:0000313" key="2">
    <source>
        <dbReference type="Proteomes" id="UP000499080"/>
    </source>
</evidence>
<dbReference type="EMBL" id="BGPR01012456">
    <property type="protein sequence ID" value="GBN56135.1"/>
    <property type="molecule type" value="Genomic_DNA"/>
</dbReference>
<organism evidence="1 2">
    <name type="scientific">Araneus ventricosus</name>
    <name type="common">Orbweaver spider</name>
    <name type="synonym">Epeira ventricosa</name>
    <dbReference type="NCBI Taxonomy" id="182803"/>
    <lineage>
        <taxon>Eukaryota</taxon>
        <taxon>Metazoa</taxon>
        <taxon>Ecdysozoa</taxon>
        <taxon>Arthropoda</taxon>
        <taxon>Chelicerata</taxon>
        <taxon>Arachnida</taxon>
        <taxon>Araneae</taxon>
        <taxon>Araneomorphae</taxon>
        <taxon>Entelegynae</taxon>
        <taxon>Araneoidea</taxon>
        <taxon>Araneidae</taxon>
        <taxon>Araneus</taxon>
    </lineage>
</organism>
<accession>A0A4Y2PW51</accession>
<dbReference type="OrthoDB" id="410267at2759"/>
<evidence type="ECO:0000313" key="1">
    <source>
        <dbReference type="EMBL" id="GBN56135.1"/>
    </source>
</evidence>
<proteinExistence type="predicted"/>
<keyword evidence="2" id="KW-1185">Reference proteome</keyword>
<dbReference type="Proteomes" id="UP000499080">
    <property type="component" value="Unassembled WGS sequence"/>
</dbReference>
<reference evidence="1 2" key="1">
    <citation type="journal article" date="2019" name="Sci. Rep.">
        <title>Orb-weaving spider Araneus ventricosus genome elucidates the spidroin gene catalogue.</title>
        <authorList>
            <person name="Kono N."/>
            <person name="Nakamura H."/>
            <person name="Ohtoshi R."/>
            <person name="Moran D.A.P."/>
            <person name="Shinohara A."/>
            <person name="Yoshida Y."/>
            <person name="Fujiwara M."/>
            <person name="Mori M."/>
            <person name="Tomita M."/>
            <person name="Arakawa K."/>
        </authorList>
    </citation>
    <scope>NUCLEOTIDE SEQUENCE [LARGE SCALE GENOMIC DNA]</scope>
</reference>
<gene>
    <name evidence="1" type="ORF">AVEN_67246_1</name>
</gene>
<protein>
    <submittedName>
        <fullName evidence="1">Uncharacterized protein</fullName>
    </submittedName>
</protein>
<name>A0A4Y2PW51_ARAVE</name>
<dbReference type="AlphaFoldDB" id="A0A4Y2PW51"/>